<reference evidence="1 3" key="5">
    <citation type="journal article" date="2002" name="Genome Biol.">
        <title>Heterochromatic sequences in a Drosophila whole-genome shotgun assembly.</title>
        <authorList>
            <person name="Hoskins R.A."/>
            <person name="Smith C.D."/>
            <person name="Carlson J.W."/>
            <person name="Carvalho A.B."/>
            <person name="Halpern A."/>
            <person name="Kaminker J.S."/>
            <person name="Kennedy C."/>
            <person name="Mungall C.J."/>
            <person name="Sullivan B.A."/>
            <person name="Sutton G.G."/>
            <person name="Yasuhara J.C."/>
            <person name="Wakimoto B.T."/>
            <person name="Myers E.W."/>
            <person name="Celniker S.E."/>
            <person name="Rubin G.M."/>
            <person name="Karpen G.H."/>
        </authorList>
    </citation>
    <scope>NUCLEOTIDE SEQUENCE [LARGE SCALE GENOMIC DNA]</scope>
    <source>
        <strain evidence="3">Berkeley</strain>
    </source>
</reference>
<dbReference type="SMR" id="X2JEK5"/>
<name>X2JEK5_DROME</name>
<dbReference type="Proteomes" id="UP000000803">
    <property type="component" value="Chromosome X"/>
</dbReference>
<dbReference type="GeneID" id="19835861"/>
<dbReference type="OrthoDB" id="8050227at2759"/>
<dbReference type="FlyBase" id="FBgn0265725">
    <property type="gene designation" value="CG44532"/>
</dbReference>
<reference evidence="1 3" key="3">
    <citation type="journal article" date="2002" name="Genome Biol.">
        <title>Annotation of the Drosophila melanogaster euchromatic genome: a systematic review.</title>
        <authorList>
            <person name="Misra S."/>
            <person name="Crosby M.A."/>
            <person name="Mungall C.J."/>
            <person name="Matthews B.B."/>
            <person name="Campbell K.S."/>
            <person name="Hradecky P."/>
            <person name="Huang Y."/>
            <person name="Kaminker J.S."/>
            <person name="Millburn G.H."/>
            <person name="Prochnik S.E."/>
            <person name="Smith C.D."/>
            <person name="Tupy J.L."/>
            <person name="Whitfied E.J."/>
            <person name="Bayraktaroglu L."/>
            <person name="Berman B.P."/>
            <person name="Bettencourt B.R."/>
            <person name="Celniker S.E."/>
            <person name="de Grey A.D."/>
            <person name="Drysdale R.A."/>
            <person name="Harris N.L."/>
            <person name="Richter J."/>
            <person name="Russo S."/>
            <person name="Schroeder A.J."/>
            <person name="Shu S.Q."/>
            <person name="Stapleton M."/>
            <person name="Yamada C."/>
            <person name="Ashburner M."/>
            <person name="Gelbart W.M."/>
            <person name="Rubin G.M."/>
            <person name="Lewis S.E."/>
        </authorList>
    </citation>
    <scope>GENOME REANNOTATION</scope>
    <source>
        <strain evidence="3">Berkeley</strain>
    </source>
</reference>
<dbReference type="AGR" id="FB:FBgn0265725"/>
<reference evidence="1 3" key="10">
    <citation type="journal article" date="2015" name="G3 (Bethesda)">
        <title>Gene Model Annotations for Drosophila melanogaster: The Rule-Benders.</title>
        <authorList>
            <consortium name="FlyBase Consortium"/>
            <person name="Crosby M.A."/>
            <person name="Gramates L.S."/>
            <person name="Dos Santos G."/>
            <person name="Matthews B.B."/>
            <person name="St Pierre S.E."/>
            <person name="Zhou P."/>
            <person name="Schroeder A.J."/>
            <person name="Falls K."/>
            <person name="Emmert D.B."/>
            <person name="Russo S.M."/>
            <person name="Gelbart W.M."/>
            <person name="null"/>
        </authorList>
    </citation>
    <scope>NUCLEOTIDE SEQUENCE [LARGE SCALE GENOMIC DNA]</scope>
    <source>
        <strain evidence="3">Berkeley</strain>
    </source>
</reference>
<sequence length="183" mass="21127">MAGSSSISALLAEQMNLGEKIQSIIRNYKKAPAQRKSKPGYFEGRLSKLQSLWDAFSKGENTIKTRNEKTQMEHTYFKNNFFVKIKTLVVEYTSEFNRKLHASENDTENVHASELDTKHVPASQQNSEDQFNSMLREHRILMDRLDNIINELECVTRNGINPIILPYLTDMQNMHAEMSQTDI</sequence>
<reference evidence="1 3" key="4">
    <citation type="journal article" date="2002" name="Genome Biol.">
        <title>The transposable elements of the Drosophila melanogaster euchromatin: a genomics perspective.</title>
        <authorList>
            <person name="Kaminker J.S."/>
            <person name="Bergman C.M."/>
            <person name="Kronmiller B."/>
            <person name="Carlson J."/>
            <person name="Svirskas R."/>
            <person name="Patel S."/>
            <person name="Frise E."/>
            <person name="Wheeler D.A."/>
            <person name="Lewis S.E."/>
            <person name="Rubin G.M."/>
            <person name="Ashburner M."/>
            <person name="Celniker S.E."/>
        </authorList>
    </citation>
    <scope>NUCLEOTIDE SEQUENCE [LARGE SCALE GENOMIC DNA]</scope>
    <source>
        <strain evidence="3">Berkeley</strain>
    </source>
</reference>
<dbReference type="BioGRID-ORCS" id="19835861">
    <property type="hits" value="0 hits in 1 CRISPR screen"/>
</dbReference>
<proteinExistence type="predicted"/>
<reference evidence="1 3" key="1">
    <citation type="journal article" date="2000" name="Science">
        <title>The genome sequence of Drosophila melanogaster.</title>
        <authorList>
            <person name="Adams M.D."/>
            <person name="Celniker S.E."/>
            <person name="Holt R.A."/>
            <person name="Evans C.A."/>
            <person name="Gocayne J.D."/>
            <person name="Amanatides P.G."/>
            <person name="Scherer S.E."/>
            <person name="Li P.W."/>
            <person name="Hoskins R.A."/>
            <person name="Galle R.F."/>
            <person name="George R.A."/>
            <person name="Lewis S.E."/>
            <person name="Richards S."/>
            <person name="Ashburner M."/>
            <person name="Henderson S.N."/>
            <person name="Sutton G.G."/>
            <person name="Wortman J.R."/>
            <person name="Yandell M.D."/>
            <person name="Zhang Q."/>
            <person name="Chen L.X."/>
            <person name="Brandon R.C."/>
            <person name="Rogers Y.H."/>
            <person name="Blazej R.G."/>
            <person name="Champe M."/>
            <person name="Pfeiffer B.D."/>
            <person name="Wan K.H."/>
            <person name="Doyle C."/>
            <person name="Baxter E.G."/>
            <person name="Helt G."/>
            <person name="Nelson C.R."/>
            <person name="Gabor G.L."/>
            <person name="Abril J.F."/>
            <person name="Agbayani A."/>
            <person name="An H.J."/>
            <person name="Andrews-Pfannkoch C."/>
            <person name="Baldwin D."/>
            <person name="Ballew R.M."/>
            <person name="Basu A."/>
            <person name="Baxendale J."/>
            <person name="Bayraktaroglu L."/>
            <person name="Beasley E.M."/>
            <person name="Beeson K.Y."/>
            <person name="Benos P.V."/>
            <person name="Berman B.P."/>
            <person name="Bhandari D."/>
            <person name="Bolshakov S."/>
            <person name="Borkova D."/>
            <person name="Botchan M.R."/>
            <person name="Bouck J."/>
            <person name="Brokstein P."/>
            <person name="Brottier P."/>
            <person name="Burtis K.C."/>
            <person name="Busam D.A."/>
            <person name="Butler H."/>
            <person name="Cadieu E."/>
            <person name="Center A."/>
            <person name="Chandra I."/>
            <person name="Cherry J.M."/>
            <person name="Cawley S."/>
            <person name="Dahlke C."/>
            <person name="Davenport L.B."/>
            <person name="Davies P."/>
            <person name="de Pablos B."/>
            <person name="Delcher A."/>
            <person name="Deng Z."/>
            <person name="Mays A.D."/>
            <person name="Dew I."/>
            <person name="Dietz S.M."/>
            <person name="Dodson K."/>
            <person name="Doup L.E."/>
            <person name="Downes M."/>
            <person name="Dugan-Rocha S."/>
            <person name="Dunkov B.C."/>
            <person name="Dunn P."/>
            <person name="Durbin K.J."/>
            <person name="Evangelista C.C."/>
            <person name="Ferraz C."/>
            <person name="Ferriera S."/>
            <person name="Fleischmann W."/>
            <person name="Fosler C."/>
            <person name="Gabrielian A.E."/>
            <person name="Garg N.S."/>
            <person name="Gelbart W.M."/>
            <person name="Glasser K."/>
            <person name="Glodek A."/>
            <person name="Gong F."/>
            <person name="Gorrell J.H."/>
            <person name="Gu Z."/>
            <person name="Guan P."/>
            <person name="Harris M."/>
            <person name="Harris N.L."/>
            <person name="Harvey D."/>
            <person name="Heiman T.J."/>
            <person name="Hernandez J.R."/>
            <person name="Houck J."/>
            <person name="Hostin D."/>
            <person name="Houston K.A."/>
            <person name="Howland T.J."/>
            <person name="Wei M.H."/>
            <person name="Ibegwam C."/>
            <person name="Jalali M."/>
            <person name="Kalush F."/>
            <person name="Karpen G.H."/>
            <person name="Ke Z."/>
            <person name="Kennison J.A."/>
            <person name="Ketchum K.A."/>
            <person name="Kimmel B.E."/>
            <person name="Kodira C.D."/>
            <person name="Kraft C."/>
            <person name="Kravitz S."/>
            <person name="Kulp D."/>
            <person name="Lai Z."/>
            <person name="Lasko P."/>
            <person name="Lei Y."/>
            <person name="Levitsky A.A."/>
            <person name="Li J."/>
            <person name="Li Z."/>
            <person name="Liang Y."/>
            <person name="Lin X."/>
            <person name="Liu X."/>
            <person name="Mattei B."/>
            <person name="McIntosh T.C."/>
            <person name="McLeod M.P."/>
            <person name="McPherson D."/>
            <person name="Merkulov G."/>
            <person name="Milshina N.V."/>
            <person name="Mobarry C."/>
            <person name="Morris J."/>
            <person name="Moshrefi A."/>
            <person name="Mount S.M."/>
            <person name="Moy M."/>
            <person name="Murphy B."/>
            <person name="Murphy L."/>
            <person name="Muzny D.M."/>
            <person name="Nelson D.L."/>
            <person name="Nelson D.R."/>
            <person name="Nelson K.A."/>
            <person name="Nixon K."/>
            <person name="Nusskern D.R."/>
            <person name="Pacleb J.M."/>
            <person name="Palazzolo M."/>
            <person name="Pittman G.S."/>
            <person name="Pan S."/>
            <person name="Pollard J."/>
            <person name="Puri V."/>
            <person name="Reese M.G."/>
            <person name="Reinert K."/>
            <person name="Remington K."/>
            <person name="Saunders R.D."/>
            <person name="Scheeler F."/>
            <person name="Shen H."/>
            <person name="Shue B.C."/>
            <person name="Siden-Kiamos I."/>
            <person name="Simpson M."/>
            <person name="Skupski M.P."/>
            <person name="Smith T."/>
            <person name="Spier E."/>
            <person name="Spradling A.C."/>
            <person name="Stapleton M."/>
            <person name="Strong R."/>
            <person name="Sun E."/>
            <person name="Svirskas R."/>
            <person name="Tector C."/>
            <person name="Turner R."/>
            <person name="Venter E."/>
            <person name="Wang A.H."/>
            <person name="Wang X."/>
            <person name="Wang Z.Y."/>
            <person name="Wassarman D.A."/>
            <person name="Weinstock G.M."/>
            <person name="Weissenbach J."/>
            <person name="Williams S.M."/>
            <person name="WoodageT"/>
            <person name="Worley K.C."/>
            <person name="Wu D."/>
            <person name="Yang S."/>
            <person name="Yao Q.A."/>
            <person name="Ye J."/>
            <person name="Yeh R.F."/>
            <person name="Zaveri J.S."/>
            <person name="Zhan M."/>
            <person name="Zhang G."/>
            <person name="Zhao Q."/>
            <person name="Zheng L."/>
            <person name="Zheng X.H."/>
            <person name="Zhong F.N."/>
            <person name="Zhong W."/>
            <person name="Zhou X."/>
            <person name="Zhu S."/>
            <person name="Zhu X."/>
            <person name="Smith H.O."/>
            <person name="Gibbs R.A."/>
            <person name="Myers E.W."/>
            <person name="Rubin G.M."/>
            <person name="Venter J.C."/>
        </authorList>
    </citation>
    <scope>NUCLEOTIDE SEQUENCE [LARGE SCALE GENOMIC DNA]</scope>
    <source>
        <strain evidence="3">Berkeley</strain>
    </source>
</reference>
<organism evidence="1 3">
    <name type="scientific">Drosophila melanogaster</name>
    <name type="common">Fruit fly</name>
    <dbReference type="NCBI Taxonomy" id="7227"/>
    <lineage>
        <taxon>Eukaryota</taxon>
        <taxon>Metazoa</taxon>
        <taxon>Ecdysozoa</taxon>
        <taxon>Arthropoda</taxon>
        <taxon>Hexapoda</taxon>
        <taxon>Insecta</taxon>
        <taxon>Pterygota</taxon>
        <taxon>Neoptera</taxon>
        <taxon>Endopterygota</taxon>
        <taxon>Diptera</taxon>
        <taxon>Brachycera</taxon>
        <taxon>Muscomorpha</taxon>
        <taxon>Ephydroidea</taxon>
        <taxon>Drosophilidae</taxon>
        <taxon>Drosophila</taxon>
        <taxon>Sophophora</taxon>
    </lineage>
</organism>
<gene>
    <name evidence="1" type="primary">Dmel\CG44532</name>
    <name evidence="1" type="synonym">lincRNA.970</name>
    <name evidence="1 2" type="ORF">CG44532</name>
    <name evidence="1" type="ORF">Dmel_CG44532</name>
</gene>
<reference evidence="1 3" key="7">
    <citation type="journal article" date="2007" name="Science">
        <title>The Release 5.1 annotation of Drosophila melanogaster heterochromatin.</title>
        <authorList>
            <person name="Smith C.D."/>
            <person name="Shu S."/>
            <person name="Mungall C.J."/>
            <person name="Karpen G.H."/>
        </authorList>
    </citation>
    <scope>NUCLEOTIDE SEQUENCE [LARGE SCALE GENOMIC DNA]</scope>
    <source>
        <strain evidence="3">Berkeley</strain>
    </source>
</reference>
<dbReference type="KEGG" id="dme:Dmel_CG44532"/>
<evidence type="ECO:0000313" key="3">
    <source>
        <dbReference type="Proteomes" id="UP000000803"/>
    </source>
</evidence>
<dbReference type="AlphaFoldDB" id="X2JEK5"/>
<accession>X2JEK5</accession>
<dbReference type="RefSeq" id="NP_001285038.1">
    <property type="nucleotide sequence ID" value="NM_001298109.1"/>
</dbReference>
<dbReference type="InParanoid" id="X2JEK5"/>
<evidence type="ECO:0000313" key="2">
    <source>
        <dbReference type="FlyBase" id="FBgn0265725"/>
    </source>
</evidence>
<reference evidence="1 3" key="2">
    <citation type="journal article" date="2002" name="Genome Biol.">
        <title>Finishing a whole-genome shotgun: release 3 of the Drosophila melanogaster euchromatic genome sequence.</title>
        <authorList>
            <person name="Celniker S.E."/>
            <person name="Wheeler D.A."/>
            <person name="Kronmiller B."/>
            <person name="Carlson J.W."/>
            <person name="Halpern A."/>
            <person name="Patel S."/>
            <person name="Adams M."/>
            <person name="Champe M."/>
            <person name="Dugan S.P."/>
            <person name="Frise E."/>
            <person name="Hodgson A."/>
            <person name="George R.A."/>
            <person name="Hoskins R.A."/>
            <person name="Laverty T."/>
            <person name="Muzny D.M."/>
            <person name="Nelson C.R."/>
            <person name="Pacleb J.M."/>
            <person name="Park S."/>
            <person name="Pfeiffer B.D."/>
            <person name="Richards S."/>
            <person name="Sodergren E.J."/>
            <person name="Svirskas R."/>
            <person name="Tabor P.E."/>
            <person name="Wan K."/>
            <person name="Stapleton M."/>
            <person name="Sutton G.G."/>
            <person name="Venter C."/>
            <person name="Weinstock G."/>
            <person name="Scherer S.E."/>
            <person name="Myers E.W."/>
            <person name="Gibbs R.A."/>
            <person name="Rubin G.M."/>
        </authorList>
    </citation>
    <scope>NUCLEOTIDE SEQUENCE [LARGE SCALE GENOMIC DNA]</scope>
    <source>
        <strain evidence="3">Berkeley</strain>
    </source>
</reference>
<reference evidence="1 3" key="11">
    <citation type="journal article" date="2015" name="Genome Res.">
        <title>The Release 6 reference sequence of the Drosophila melanogaster genome.</title>
        <authorList>
            <person name="Hoskins R.A."/>
            <person name="Carlson J.W."/>
            <person name="Wan K.H."/>
            <person name="Park S."/>
            <person name="Mendez I."/>
            <person name="Galle S.E."/>
            <person name="Booth B.W."/>
            <person name="Pfeiffer B.D."/>
            <person name="George R.A."/>
            <person name="Svirskas R."/>
            <person name="Krzywinski M."/>
            <person name="Schein J."/>
            <person name="Accardo M.C."/>
            <person name="Damia E."/>
            <person name="Messina G."/>
            <person name="Mendez-Lago M."/>
            <person name="de Pablos B."/>
            <person name="Demakova O.V."/>
            <person name="Andreyeva E.N."/>
            <person name="Boldyreva L.V."/>
            <person name="Marra M."/>
            <person name="Carvalho A.B."/>
            <person name="Dimitri P."/>
            <person name="Villasante A."/>
            <person name="Zhimulev I.F."/>
            <person name="Rubin G.M."/>
            <person name="Karpen G.H."/>
            <person name="Celniker S.E."/>
        </authorList>
    </citation>
    <scope>NUCLEOTIDE SEQUENCE [LARGE SCALE GENOMIC DNA]</scope>
    <source>
        <strain evidence="3">Berkeley</strain>
    </source>
</reference>
<reference evidence="1 3" key="9">
    <citation type="journal article" date="2015" name="G3 (Bethesda)">
        <title>Gene Model Annotations for Drosophila melanogaster: Impact of High-Throughput Data.</title>
        <authorList>
            <consortium name="FlyBase Consortium"/>
            <person name="Matthews B.B."/>
            <person name="Dos Santos G."/>
            <person name="Crosby M.A."/>
            <person name="Emmert D.B."/>
            <person name="St Pierre S.E."/>
            <person name="Gramates L.S."/>
            <person name="Zhou P."/>
            <person name="Schroeder A.J."/>
            <person name="Falls K."/>
            <person name="Strelets V."/>
            <person name="Russo S.M."/>
            <person name="Gelbart W.M."/>
            <person name="null"/>
        </authorList>
    </citation>
    <scope>NUCLEOTIDE SEQUENCE [LARGE SCALE GENOMIC DNA]</scope>
    <source>
        <strain evidence="3">Berkeley</strain>
    </source>
</reference>
<reference evidence="1 3" key="8">
    <citation type="journal article" date="2007" name="Science">
        <title>Sequence finishing and mapping of Drosophila melanogaster heterochromatin.</title>
        <authorList>
            <person name="Hoskins R.A."/>
            <person name="Carlson J.W."/>
            <person name="Kennedy C."/>
            <person name="Acevedo D."/>
            <person name="Evans-Holm M."/>
            <person name="Frise E."/>
            <person name="Wan K.H."/>
            <person name="Park S."/>
            <person name="Mendez-Lago M."/>
            <person name="Rossi F."/>
            <person name="Villasante A."/>
            <person name="Dimitri P."/>
            <person name="Karpen G.H."/>
            <person name="Celniker S.E."/>
        </authorList>
    </citation>
    <scope>NUCLEOTIDE SEQUENCE [LARGE SCALE GENOMIC DNA]</scope>
    <source>
        <strain evidence="3">Berkeley</strain>
    </source>
</reference>
<dbReference type="VEuPathDB" id="VectorBase:FBgn0265725"/>
<keyword evidence="3" id="KW-1185">Reference proteome</keyword>
<protein>
    <submittedName>
        <fullName evidence="1">Uncharacterized protein</fullName>
    </submittedName>
</protein>
<dbReference type="Bgee" id="FBgn0265725">
    <property type="expression patterns" value="Expressed in spermatogonium in testis and 1 other cell type or tissue"/>
</dbReference>
<dbReference type="EMBL" id="AE014298">
    <property type="protein sequence ID" value="AHN59509.1"/>
    <property type="molecule type" value="Genomic_DNA"/>
</dbReference>
<evidence type="ECO:0000313" key="1">
    <source>
        <dbReference type="EMBL" id="AHN59509.1"/>
    </source>
</evidence>
<reference evidence="1 3" key="6">
    <citation type="journal article" date="2005" name="PLoS Comput. Biol.">
        <title>Combined evidence annotation of transposable elements in genome sequences.</title>
        <authorList>
            <person name="Quesneville H."/>
            <person name="Bergman C.M."/>
            <person name="Andrieu O."/>
            <person name="Autard D."/>
            <person name="Nouaud D."/>
            <person name="Ashburner M."/>
            <person name="Anxolabehere D."/>
        </authorList>
    </citation>
    <scope>NUCLEOTIDE SEQUENCE [LARGE SCALE GENOMIC DNA]</scope>
    <source>
        <strain evidence="3">Berkeley</strain>
    </source>
</reference>
<dbReference type="OMA" id="HASENDT"/>
<dbReference type="HOGENOM" id="CLU_1476639_0_0_1"/>